<name>A0A127M8Y6_9GAMM</name>
<dbReference type="InterPro" id="IPR036380">
    <property type="entry name" value="Isochorismatase-like_sf"/>
</dbReference>
<evidence type="ECO:0000313" key="3">
    <source>
        <dbReference type="EMBL" id="AMO69723.1"/>
    </source>
</evidence>
<accession>A0A127M8Y6</accession>
<proteinExistence type="predicted"/>
<dbReference type="CDD" id="cd00431">
    <property type="entry name" value="cysteine_hydrolases"/>
    <property type="match status" value="1"/>
</dbReference>
<dbReference type="AlphaFoldDB" id="A0A127M8Y6"/>
<evidence type="ECO:0000313" key="4">
    <source>
        <dbReference type="Proteomes" id="UP000074119"/>
    </source>
</evidence>
<dbReference type="InterPro" id="IPR000868">
    <property type="entry name" value="Isochorismatase-like_dom"/>
</dbReference>
<dbReference type="InterPro" id="IPR050272">
    <property type="entry name" value="Isochorismatase-like_hydrls"/>
</dbReference>
<organism evidence="3 4">
    <name type="scientific">Zhongshania aliphaticivorans</name>
    <dbReference type="NCBI Taxonomy" id="1470434"/>
    <lineage>
        <taxon>Bacteria</taxon>
        <taxon>Pseudomonadati</taxon>
        <taxon>Pseudomonadota</taxon>
        <taxon>Gammaproteobacteria</taxon>
        <taxon>Cellvibrionales</taxon>
        <taxon>Spongiibacteraceae</taxon>
        <taxon>Zhongshania</taxon>
    </lineage>
</organism>
<sequence>MKTPTRTALLLIGFQNDYFANEGILHSVIEESSRVSGVLQNTLTLLEESAEQFDLIISTPILFTDGYSELVDPVGILRTIKDVGAFKAGQFGSKTIPEFDAYKDVITEIPGKRGLNAFSNTHLESLLRENGIEHLVLAGTVTSICIDSTGRHAADLGFKVTILSDCTSSRTIFEQDFYCENVFPLYGSVCSSSTLKVA</sequence>
<dbReference type="PANTHER" id="PTHR43540:SF16">
    <property type="entry name" value="ISOCHORISMATASE-LIKE DOMAIN-CONTAINING PROTEIN"/>
    <property type="match status" value="1"/>
</dbReference>
<dbReference type="Pfam" id="PF00857">
    <property type="entry name" value="Isochorismatase"/>
    <property type="match status" value="1"/>
</dbReference>
<protein>
    <submittedName>
        <fullName evidence="3">Isochorismatase</fullName>
    </submittedName>
</protein>
<dbReference type="STRING" id="1470434.AZF00_16075"/>
<dbReference type="Proteomes" id="UP000074119">
    <property type="component" value="Chromosome"/>
</dbReference>
<keyword evidence="1" id="KW-0378">Hydrolase</keyword>
<dbReference type="GO" id="GO:0016787">
    <property type="term" value="F:hydrolase activity"/>
    <property type="evidence" value="ECO:0007669"/>
    <property type="project" value="UniProtKB-KW"/>
</dbReference>
<evidence type="ECO:0000256" key="1">
    <source>
        <dbReference type="ARBA" id="ARBA00022801"/>
    </source>
</evidence>
<reference evidence="3 4" key="1">
    <citation type="submission" date="2015-12" db="EMBL/GenBank/DDBJ databases">
        <authorList>
            <person name="Shamseldin A."/>
            <person name="Moawad H."/>
            <person name="Abd El-Rahim W.M."/>
            <person name="Sadowsky M.J."/>
        </authorList>
    </citation>
    <scope>NUCLEOTIDE SEQUENCE [LARGE SCALE GENOMIC DNA]</scope>
    <source>
        <strain evidence="3 4">SM2</strain>
    </source>
</reference>
<dbReference type="KEGG" id="zal:AZF00_16075"/>
<dbReference type="RefSeq" id="WP_008252143.1">
    <property type="nucleotide sequence ID" value="NZ_CP014544.1"/>
</dbReference>
<dbReference type="SUPFAM" id="SSF52499">
    <property type="entry name" value="Isochorismatase-like hydrolases"/>
    <property type="match status" value="1"/>
</dbReference>
<gene>
    <name evidence="3" type="ORF">AZF00_16075</name>
</gene>
<dbReference type="Gene3D" id="3.40.50.850">
    <property type="entry name" value="Isochorismatase-like"/>
    <property type="match status" value="1"/>
</dbReference>
<evidence type="ECO:0000259" key="2">
    <source>
        <dbReference type="Pfam" id="PF00857"/>
    </source>
</evidence>
<feature type="domain" description="Isochorismatase-like" evidence="2">
    <location>
        <begin position="7"/>
        <end position="192"/>
    </location>
</feature>
<dbReference type="PANTHER" id="PTHR43540">
    <property type="entry name" value="PEROXYUREIDOACRYLATE/UREIDOACRYLATE AMIDOHYDROLASE-RELATED"/>
    <property type="match status" value="1"/>
</dbReference>
<dbReference type="EMBL" id="CP014544">
    <property type="protein sequence ID" value="AMO69723.1"/>
    <property type="molecule type" value="Genomic_DNA"/>
</dbReference>